<feature type="domain" description="EF-hand" evidence="3">
    <location>
        <begin position="49"/>
        <end position="84"/>
    </location>
</feature>
<dbReference type="PROSITE" id="PS50222">
    <property type="entry name" value="EF_HAND_2"/>
    <property type="match status" value="1"/>
</dbReference>
<accession>A0AAJ7WZJ7</accession>
<dbReference type="KEGG" id="pmrn:116945534"/>
<dbReference type="InterPro" id="IPR018247">
    <property type="entry name" value="EF_Hand_1_Ca_BS"/>
</dbReference>
<feature type="region of interest" description="Disordered" evidence="2">
    <location>
        <begin position="82"/>
        <end position="106"/>
    </location>
</feature>
<dbReference type="SUPFAM" id="SSF47473">
    <property type="entry name" value="EF-hand"/>
    <property type="match status" value="1"/>
</dbReference>
<dbReference type="InterPro" id="IPR011992">
    <property type="entry name" value="EF-hand-dom_pair"/>
</dbReference>
<organism evidence="4 5">
    <name type="scientific">Petromyzon marinus</name>
    <name type="common">Sea lamprey</name>
    <dbReference type="NCBI Taxonomy" id="7757"/>
    <lineage>
        <taxon>Eukaryota</taxon>
        <taxon>Metazoa</taxon>
        <taxon>Chordata</taxon>
        <taxon>Craniata</taxon>
        <taxon>Vertebrata</taxon>
        <taxon>Cyclostomata</taxon>
        <taxon>Hyperoartia</taxon>
        <taxon>Petromyzontiformes</taxon>
        <taxon>Petromyzontidae</taxon>
        <taxon>Petromyzon</taxon>
    </lineage>
</organism>
<dbReference type="InterPro" id="IPR002048">
    <property type="entry name" value="EF_hand_dom"/>
</dbReference>
<reference evidence="5" key="1">
    <citation type="submission" date="2025-08" db="UniProtKB">
        <authorList>
            <consortium name="RefSeq"/>
        </authorList>
    </citation>
    <scope>IDENTIFICATION</scope>
    <source>
        <tissue evidence="5">Sperm</tissue>
    </source>
</reference>
<dbReference type="Gene3D" id="1.10.238.10">
    <property type="entry name" value="EF-hand"/>
    <property type="match status" value="1"/>
</dbReference>
<dbReference type="Proteomes" id="UP001318040">
    <property type="component" value="Chromosome 24"/>
</dbReference>
<protein>
    <submittedName>
        <fullName evidence="5">RAS guanyl-releasing protein 1-like</fullName>
    </submittedName>
</protein>
<evidence type="ECO:0000256" key="1">
    <source>
        <dbReference type="ARBA" id="ARBA00022837"/>
    </source>
</evidence>
<evidence type="ECO:0000313" key="5">
    <source>
        <dbReference type="RefSeq" id="XP_032815795.1"/>
    </source>
</evidence>
<dbReference type="RefSeq" id="XP_032815795.1">
    <property type="nucleotide sequence ID" value="XM_032959904.1"/>
</dbReference>
<dbReference type="SUPFAM" id="SSF48366">
    <property type="entry name" value="Ras GEF"/>
    <property type="match status" value="1"/>
</dbReference>
<sequence length="141" mass="15927">MEDEIYELSLMREPRNPKSTPLTPSKPVVMAEWASGVSPKPDAATINKHVQRVVESVFKNYDHDRDGYISQQDFEKLPGNVEGNVGHQGRQHVPQPETRVGGAATTARTDEKTLHFIGFQEKQKKTLTLLACRTNKQKKMQ</sequence>
<feature type="region of interest" description="Disordered" evidence="2">
    <location>
        <begin position="1"/>
        <end position="25"/>
    </location>
</feature>
<dbReference type="PROSITE" id="PS00018">
    <property type="entry name" value="EF_HAND_1"/>
    <property type="match status" value="1"/>
</dbReference>
<keyword evidence="4" id="KW-1185">Reference proteome</keyword>
<evidence type="ECO:0000313" key="4">
    <source>
        <dbReference type="Proteomes" id="UP001318040"/>
    </source>
</evidence>
<gene>
    <name evidence="5" type="primary">LOC116945534</name>
</gene>
<dbReference type="InterPro" id="IPR023578">
    <property type="entry name" value="Ras_GEF_dom_sf"/>
</dbReference>
<proteinExistence type="predicted"/>
<keyword evidence="1" id="KW-0106">Calcium</keyword>
<evidence type="ECO:0000256" key="2">
    <source>
        <dbReference type="SAM" id="MobiDB-lite"/>
    </source>
</evidence>
<evidence type="ECO:0000259" key="3">
    <source>
        <dbReference type="PROSITE" id="PS50222"/>
    </source>
</evidence>
<dbReference type="AlphaFoldDB" id="A0AAJ7WZJ7"/>
<dbReference type="GO" id="GO:0005509">
    <property type="term" value="F:calcium ion binding"/>
    <property type="evidence" value="ECO:0007669"/>
    <property type="project" value="InterPro"/>
</dbReference>
<name>A0AAJ7WZJ7_PETMA</name>